<feature type="region of interest" description="Disordered" evidence="1">
    <location>
        <begin position="1"/>
        <end position="21"/>
    </location>
</feature>
<dbReference type="Proteomes" id="UP001500994">
    <property type="component" value="Unassembled WGS sequence"/>
</dbReference>
<name>A0ABN3SDY1_9ACTN</name>
<proteinExistence type="predicted"/>
<reference evidence="2 3" key="1">
    <citation type="journal article" date="2019" name="Int. J. Syst. Evol. Microbiol.">
        <title>The Global Catalogue of Microorganisms (GCM) 10K type strain sequencing project: providing services to taxonomists for standard genome sequencing and annotation.</title>
        <authorList>
            <consortium name="The Broad Institute Genomics Platform"/>
            <consortium name="The Broad Institute Genome Sequencing Center for Infectious Disease"/>
            <person name="Wu L."/>
            <person name="Ma J."/>
        </authorList>
    </citation>
    <scope>NUCLEOTIDE SEQUENCE [LARGE SCALE GENOMIC DNA]</scope>
    <source>
        <strain evidence="2 3">JCM 16374</strain>
    </source>
</reference>
<evidence type="ECO:0000256" key="1">
    <source>
        <dbReference type="SAM" id="MobiDB-lite"/>
    </source>
</evidence>
<evidence type="ECO:0000313" key="3">
    <source>
        <dbReference type="Proteomes" id="UP001500994"/>
    </source>
</evidence>
<sequence length="85" mass="8581">MYGKQRSGEPVPPDRCGASSSGSLFAWVCLYVSHGGRSRNREAVGAAGVARVTDRLNGAACAVVCRPQGSHLVPAAEGAGSPAPS</sequence>
<protein>
    <submittedName>
        <fullName evidence="2">Uncharacterized protein</fullName>
    </submittedName>
</protein>
<dbReference type="EMBL" id="BAAARK010000018">
    <property type="protein sequence ID" value="GAA2673870.1"/>
    <property type="molecule type" value="Genomic_DNA"/>
</dbReference>
<comment type="caution">
    <text evidence="2">The sequence shown here is derived from an EMBL/GenBank/DDBJ whole genome shotgun (WGS) entry which is preliminary data.</text>
</comment>
<accession>A0ABN3SDY1</accession>
<keyword evidence="3" id="KW-1185">Reference proteome</keyword>
<organism evidence="2 3">
    <name type="scientific">Streptomyces lunalinharesii</name>
    <dbReference type="NCBI Taxonomy" id="333384"/>
    <lineage>
        <taxon>Bacteria</taxon>
        <taxon>Bacillati</taxon>
        <taxon>Actinomycetota</taxon>
        <taxon>Actinomycetes</taxon>
        <taxon>Kitasatosporales</taxon>
        <taxon>Streptomycetaceae</taxon>
        <taxon>Streptomyces</taxon>
    </lineage>
</organism>
<gene>
    <name evidence="2" type="ORF">GCM10009864_50820</name>
</gene>
<evidence type="ECO:0000313" key="2">
    <source>
        <dbReference type="EMBL" id="GAA2673870.1"/>
    </source>
</evidence>